<dbReference type="PANTHER" id="PTHR30337">
    <property type="entry name" value="COMPONENT OF ATP-DEPENDENT DSDNA EXONUCLEASE"/>
    <property type="match status" value="1"/>
</dbReference>
<dbReference type="Gene3D" id="3.60.21.10">
    <property type="match status" value="1"/>
</dbReference>
<evidence type="ECO:0000256" key="1">
    <source>
        <dbReference type="ARBA" id="ARBA00022801"/>
    </source>
</evidence>
<dbReference type="AlphaFoldDB" id="A0A9D6Z299"/>
<dbReference type="InterPro" id="IPR041796">
    <property type="entry name" value="Mre11_N"/>
</dbReference>
<keyword evidence="3" id="KW-0540">Nuclease</keyword>
<dbReference type="Pfam" id="PF00149">
    <property type="entry name" value="Metallophos"/>
    <property type="match status" value="1"/>
</dbReference>
<dbReference type="InterPro" id="IPR004843">
    <property type="entry name" value="Calcineurin-like_PHP"/>
</dbReference>
<dbReference type="InterPro" id="IPR050535">
    <property type="entry name" value="DNA_Repair-Maintenance_Comp"/>
</dbReference>
<dbReference type="EMBL" id="JACRDE010000104">
    <property type="protein sequence ID" value="MBI5248535.1"/>
    <property type="molecule type" value="Genomic_DNA"/>
</dbReference>
<name>A0A9D6Z299_9BACT</name>
<gene>
    <name evidence="3" type="ORF">HY912_03475</name>
</gene>
<protein>
    <submittedName>
        <fullName evidence="3">DNA repair exonuclease</fullName>
    </submittedName>
</protein>
<dbReference type="InterPro" id="IPR029052">
    <property type="entry name" value="Metallo-depent_PP-like"/>
</dbReference>
<dbReference type="Proteomes" id="UP000807825">
    <property type="component" value="Unassembled WGS sequence"/>
</dbReference>
<dbReference type="PANTHER" id="PTHR30337:SF7">
    <property type="entry name" value="PHOSPHOESTERASE"/>
    <property type="match status" value="1"/>
</dbReference>
<evidence type="ECO:0000313" key="3">
    <source>
        <dbReference type="EMBL" id="MBI5248535.1"/>
    </source>
</evidence>
<dbReference type="SUPFAM" id="SSF56300">
    <property type="entry name" value="Metallo-dependent phosphatases"/>
    <property type="match status" value="1"/>
</dbReference>
<accession>A0A9D6Z299</accession>
<dbReference type="GO" id="GO:0004527">
    <property type="term" value="F:exonuclease activity"/>
    <property type="evidence" value="ECO:0007669"/>
    <property type="project" value="UniProtKB-KW"/>
</dbReference>
<organism evidence="3 4">
    <name type="scientific">Desulfomonile tiedjei</name>
    <dbReference type="NCBI Taxonomy" id="2358"/>
    <lineage>
        <taxon>Bacteria</taxon>
        <taxon>Pseudomonadati</taxon>
        <taxon>Thermodesulfobacteriota</taxon>
        <taxon>Desulfomonilia</taxon>
        <taxon>Desulfomonilales</taxon>
        <taxon>Desulfomonilaceae</taxon>
        <taxon>Desulfomonile</taxon>
    </lineage>
</organism>
<keyword evidence="1" id="KW-0378">Hydrolase</keyword>
<keyword evidence="3" id="KW-0269">Exonuclease</keyword>
<evidence type="ECO:0000313" key="4">
    <source>
        <dbReference type="Proteomes" id="UP000807825"/>
    </source>
</evidence>
<comment type="caution">
    <text evidence="3">The sequence shown here is derived from an EMBL/GenBank/DDBJ whole genome shotgun (WGS) entry which is preliminary data.</text>
</comment>
<dbReference type="CDD" id="cd00840">
    <property type="entry name" value="MPP_Mre11_N"/>
    <property type="match status" value="1"/>
</dbReference>
<sequence>MRFIHAADIHLGRQFSGLSRSSPSLGKLFLRAGYSAWDRIVNRAIDLQVDFITLGGDTFDASNPSVRPRVAFRDGVARLRHAGIPVYAVLGNHDPLRTFPDLLRSLPGLFLFGPEPEAKEITQGAVIQGVSFENSAERANLARKIQRISGTELAIGLLHTNASGNANHGDYAPCTLDDLRAGGMDVWCLGHVHSPSVLSDAPLILYSGSAQGALAKENGPRGCYLVSVDVCEQASWEFLPTAPVRWENLRLDISDCGCPEDVLDKAEQACSELVSGVPDLDAIVVRISLLGKLSSNGLSDMTKDEEFRSLLSERLENLQVPVFPAELVDCGSLGKEPDLSLDGEGFLADLMRIADRYVKDPELRSELADRIHGELAKINRKYYEAMFDSEIWKQNPVLAEGHVNHAAELIARMFLEQRS</sequence>
<evidence type="ECO:0000259" key="2">
    <source>
        <dbReference type="Pfam" id="PF00149"/>
    </source>
</evidence>
<proteinExistence type="predicted"/>
<reference evidence="3" key="1">
    <citation type="submission" date="2020-07" db="EMBL/GenBank/DDBJ databases">
        <title>Huge and variable diversity of episymbiotic CPR bacteria and DPANN archaea in groundwater ecosystems.</title>
        <authorList>
            <person name="He C.Y."/>
            <person name="Keren R."/>
            <person name="Whittaker M."/>
            <person name="Farag I.F."/>
            <person name="Doudna J."/>
            <person name="Cate J.H.D."/>
            <person name="Banfield J.F."/>
        </authorList>
    </citation>
    <scope>NUCLEOTIDE SEQUENCE</scope>
    <source>
        <strain evidence="3">NC_groundwater_1664_Pr3_B-0.1um_52_9</strain>
    </source>
</reference>
<feature type="domain" description="Calcineurin-like phosphoesterase" evidence="2">
    <location>
        <begin position="1"/>
        <end position="195"/>
    </location>
</feature>